<reference evidence="1 2" key="1">
    <citation type="journal article" date="2016" name="Nat. Commun.">
        <title>Thousands of microbial genomes shed light on interconnected biogeochemical processes in an aquifer system.</title>
        <authorList>
            <person name="Anantharaman K."/>
            <person name="Brown C.T."/>
            <person name="Hug L.A."/>
            <person name="Sharon I."/>
            <person name="Castelle C.J."/>
            <person name="Probst A.J."/>
            <person name="Thomas B.C."/>
            <person name="Singh A."/>
            <person name="Wilkins M.J."/>
            <person name="Karaoz U."/>
            <person name="Brodie E.L."/>
            <person name="Williams K.H."/>
            <person name="Hubbard S.S."/>
            <person name="Banfield J.F."/>
        </authorList>
    </citation>
    <scope>NUCLEOTIDE SEQUENCE [LARGE SCALE GENOMIC DNA]</scope>
</reference>
<organism evidence="1 2">
    <name type="scientific">Candidatus Berkelbacteria bacterium RIFOXYA2_FULL_43_10</name>
    <dbReference type="NCBI Taxonomy" id="1797472"/>
    <lineage>
        <taxon>Bacteria</taxon>
        <taxon>Candidatus Berkelbacteria</taxon>
    </lineage>
</organism>
<evidence type="ECO:0000313" key="1">
    <source>
        <dbReference type="EMBL" id="OGD63249.1"/>
    </source>
</evidence>
<gene>
    <name evidence="1" type="ORF">A2215_04645</name>
</gene>
<protein>
    <submittedName>
        <fullName evidence="1">Uncharacterized protein</fullName>
    </submittedName>
</protein>
<dbReference type="AlphaFoldDB" id="A0A1F5E762"/>
<accession>A0A1F5E762</accession>
<proteinExistence type="predicted"/>
<sequence length="187" mass="21809">MDSIFQKLAEAKRLYQDAINCFEANDNEYIHYLNACVNSARSVTFVMQKIGRNPDKSKFDIWYEQEKIKIFDEQDKDFVILRNISDHQKPINSKQRVFSGTVGEPNKKFENVQVRFNLETLTAEAISTSNGKKIIVPTSPINKDIVVEEFDDDKKKIIRKEHFIKNLGSYLSKLEKMVENFTNFMKA</sequence>
<evidence type="ECO:0000313" key="2">
    <source>
        <dbReference type="Proteomes" id="UP000178583"/>
    </source>
</evidence>
<dbReference type="Proteomes" id="UP000178583">
    <property type="component" value="Unassembled WGS sequence"/>
</dbReference>
<dbReference type="EMBL" id="MEZY01000037">
    <property type="protein sequence ID" value="OGD63249.1"/>
    <property type="molecule type" value="Genomic_DNA"/>
</dbReference>
<name>A0A1F5E762_9BACT</name>
<dbReference type="STRING" id="1797472.A2215_04645"/>
<comment type="caution">
    <text evidence="1">The sequence shown here is derived from an EMBL/GenBank/DDBJ whole genome shotgun (WGS) entry which is preliminary data.</text>
</comment>